<protein>
    <recommendedName>
        <fullName evidence="5">Rho-GAP domain-containing protein</fullName>
    </recommendedName>
</protein>
<feature type="region of interest" description="Disordered" evidence="1">
    <location>
        <begin position="182"/>
        <end position="241"/>
    </location>
</feature>
<keyword evidence="2" id="KW-0732">Signal</keyword>
<feature type="chain" id="PRO_5018031396" description="Rho-GAP domain-containing protein" evidence="2">
    <location>
        <begin position="24"/>
        <end position="480"/>
    </location>
</feature>
<evidence type="ECO:0008006" key="5">
    <source>
        <dbReference type="Google" id="ProtNLM"/>
    </source>
</evidence>
<reference evidence="3 4" key="1">
    <citation type="submission" date="2018-03" db="EMBL/GenBank/DDBJ databases">
        <authorList>
            <person name="Fogelqvist J."/>
        </authorList>
    </citation>
    <scope>NUCLEOTIDE SEQUENCE [LARGE SCALE GENOMIC DNA]</scope>
</reference>
<evidence type="ECO:0000313" key="4">
    <source>
        <dbReference type="Proteomes" id="UP000290189"/>
    </source>
</evidence>
<gene>
    <name evidence="3" type="ORF">PLBR_LOCUS6993</name>
</gene>
<evidence type="ECO:0000313" key="3">
    <source>
        <dbReference type="EMBL" id="SPQ99778.1"/>
    </source>
</evidence>
<organism evidence="3 4">
    <name type="scientific">Plasmodiophora brassicae</name>
    <name type="common">Clubroot disease agent</name>
    <dbReference type="NCBI Taxonomy" id="37360"/>
    <lineage>
        <taxon>Eukaryota</taxon>
        <taxon>Sar</taxon>
        <taxon>Rhizaria</taxon>
        <taxon>Endomyxa</taxon>
        <taxon>Phytomyxea</taxon>
        <taxon>Plasmodiophorida</taxon>
        <taxon>Plasmodiophoridae</taxon>
        <taxon>Plasmodiophora</taxon>
    </lineage>
</organism>
<dbReference type="AlphaFoldDB" id="A0A3P3YHW1"/>
<evidence type="ECO:0000256" key="1">
    <source>
        <dbReference type="SAM" id="MobiDB-lite"/>
    </source>
</evidence>
<accession>A0A3P3YHW1</accession>
<name>A0A3P3YHW1_PLABS</name>
<feature type="signal peptide" evidence="2">
    <location>
        <begin position="1"/>
        <end position="23"/>
    </location>
</feature>
<feature type="region of interest" description="Disordered" evidence="1">
    <location>
        <begin position="33"/>
        <end position="55"/>
    </location>
</feature>
<sequence length="480" mass="53016">MAAAKAPVVVVLYFALLTGFCLSVVLSVDGHDEATPGDSRYQAQSRPLRGRARAAPPLRSVPEATCLVSSPIHYTRSKSASWPANDEHLTSAGGSKTGRMWPGMKRRAGALPGPSRVSIQRWLDKEECPPEAPSSRRSYPASFFKRVMSVFKAPKMQGVPAPNPNPPVSLVVPDPTPVRPVPHVHKCGPVPPVRKSSLPSPLPMLHPMRLERDDARSEAPGSQYVGPQTDQRNANHHRSTATAHVNQDMLEQALSTTDPQMNGGRAVKPNHQHRRAVNPGECAHRRRRDPFVRGVPHSVRVLINTIYCDASLIPPAALRDLFRQSLALTEIDADLEFAKLASVPEMLPDASKAQTKRKAVFLLARWLANAASKGCPLLPNCVAWNASIRSTTHPSYSFWESISDLDHGRFLTLMSLRRLCRRVIALQRDAPLRDQLTFDELAAGLAPLIVAKLCREQMRGTVYTQLFLPKFARWLTTYSE</sequence>
<feature type="compositionally biased region" description="Low complexity" evidence="1">
    <location>
        <begin position="196"/>
        <end position="205"/>
    </location>
</feature>
<feature type="region of interest" description="Disordered" evidence="1">
    <location>
        <begin position="78"/>
        <end position="101"/>
    </location>
</feature>
<dbReference type="EMBL" id="OVEO01000012">
    <property type="protein sequence ID" value="SPQ99778.1"/>
    <property type="molecule type" value="Genomic_DNA"/>
</dbReference>
<evidence type="ECO:0000256" key="2">
    <source>
        <dbReference type="SAM" id="SignalP"/>
    </source>
</evidence>
<keyword evidence="3" id="KW-0496">Mitochondrion</keyword>
<feature type="region of interest" description="Disordered" evidence="1">
    <location>
        <begin position="257"/>
        <end position="285"/>
    </location>
</feature>
<feature type="compositionally biased region" description="Basic and acidic residues" evidence="1">
    <location>
        <begin position="208"/>
        <end position="217"/>
    </location>
</feature>
<dbReference type="Proteomes" id="UP000290189">
    <property type="component" value="Unassembled WGS sequence"/>
</dbReference>
<proteinExistence type="predicted"/>
<geneLocation type="mitochondrion" evidence="3"/>